<keyword evidence="1" id="KW-1133">Transmembrane helix</keyword>
<dbReference type="NCBIfam" id="TIGR02532">
    <property type="entry name" value="IV_pilin_GFxxxE"/>
    <property type="match status" value="1"/>
</dbReference>
<organism evidence="2 3">
    <name type="scientific">Acidihalobacter yilgarnensis</name>
    <dbReference type="NCBI Taxonomy" id="2819280"/>
    <lineage>
        <taxon>Bacteria</taxon>
        <taxon>Pseudomonadati</taxon>
        <taxon>Pseudomonadota</taxon>
        <taxon>Gammaproteobacteria</taxon>
        <taxon>Chromatiales</taxon>
        <taxon>Ectothiorhodospiraceae</taxon>
        <taxon>Acidihalobacter</taxon>
    </lineage>
</organism>
<reference evidence="3" key="1">
    <citation type="submission" date="2016-09" db="EMBL/GenBank/DDBJ databases">
        <title>Acidihalobacter prosperus F5.</title>
        <authorList>
            <person name="Khaleque H.N."/>
            <person name="Ramsay J.P."/>
            <person name="Kaksonen A.H."/>
            <person name="Boxall N.J."/>
            <person name="Watkin E.L.J."/>
        </authorList>
    </citation>
    <scope>NUCLEOTIDE SEQUENCE [LARGE SCALE GENOMIC DNA]</scope>
    <source>
        <strain evidence="3">F5</strain>
    </source>
</reference>
<dbReference type="PROSITE" id="PS00409">
    <property type="entry name" value="PROKAR_NTER_METHYL"/>
    <property type="match status" value="1"/>
</dbReference>
<name>A0A1D8ISD4_9GAMM</name>
<feature type="transmembrane region" description="Helical" evidence="1">
    <location>
        <begin position="12"/>
        <end position="36"/>
    </location>
</feature>
<dbReference type="AlphaFoldDB" id="A0A1D8ISD4"/>
<dbReference type="Proteomes" id="UP000095401">
    <property type="component" value="Chromosome"/>
</dbReference>
<dbReference type="InterPro" id="IPR013362">
    <property type="entry name" value="Pilus_4_PilV"/>
</dbReference>
<dbReference type="InterPro" id="IPR012902">
    <property type="entry name" value="N_methyl_site"/>
</dbReference>
<evidence type="ECO:0000313" key="2">
    <source>
        <dbReference type="EMBL" id="AOU99399.1"/>
    </source>
</evidence>
<keyword evidence="1" id="KW-0472">Membrane</keyword>
<accession>A0A1D8ISD4</accession>
<proteinExistence type="predicted"/>
<keyword evidence="3" id="KW-1185">Reference proteome</keyword>
<dbReference type="KEGG" id="aprs:BI364_17015"/>
<sequence length="190" mass="19790">MTSNRLQQQGFSLVEALVALLIIAVGLLGIAGMQALSLSSTSNSRVRALAAMEASNMAAYMAANATFWRNVPSGFSATITPTGATFGASASLTTSNTALNSDFSAATDCAQVQCTPSQMAAYDLRQWGTNQNPQLALLPQGVGNIGYSSTGVLIVSVGWTEQHKEGSALASSTTSYLAPSTTWYRIVVQP</sequence>
<gene>
    <name evidence="2" type="ORF">BI364_17015</name>
</gene>
<dbReference type="Pfam" id="PF07963">
    <property type="entry name" value="N_methyl"/>
    <property type="match status" value="1"/>
</dbReference>
<keyword evidence="1" id="KW-0812">Transmembrane</keyword>
<evidence type="ECO:0000313" key="3">
    <source>
        <dbReference type="Proteomes" id="UP000095401"/>
    </source>
</evidence>
<protein>
    <submittedName>
        <fullName evidence="2">Type IV pilus modification protein PilV</fullName>
    </submittedName>
</protein>
<dbReference type="EMBL" id="CP017415">
    <property type="protein sequence ID" value="AOU99399.1"/>
    <property type="molecule type" value="Genomic_DNA"/>
</dbReference>
<dbReference type="RefSeq" id="WP_070079748.1">
    <property type="nucleotide sequence ID" value="NZ_CP017415.1"/>
</dbReference>
<dbReference type="NCBIfam" id="TIGR02523">
    <property type="entry name" value="type_IV_pilV"/>
    <property type="match status" value="1"/>
</dbReference>
<evidence type="ECO:0000256" key="1">
    <source>
        <dbReference type="SAM" id="Phobius"/>
    </source>
</evidence>